<keyword evidence="3" id="KW-1185">Reference proteome</keyword>
<comment type="caution">
    <text evidence="2">The sequence shown here is derived from an EMBL/GenBank/DDBJ whole genome shotgun (WGS) entry which is preliminary data.</text>
</comment>
<keyword evidence="1" id="KW-0472">Membrane</keyword>
<name>A0A4U0XNE3_9PEZI</name>
<dbReference type="PANTHER" id="PTHR42077">
    <property type="entry name" value="YALI0F30239P"/>
    <property type="match status" value="1"/>
</dbReference>
<organism evidence="2 3">
    <name type="scientific">Cryomyces minteri</name>
    <dbReference type="NCBI Taxonomy" id="331657"/>
    <lineage>
        <taxon>Eukaryota</taxon>
        <taxon>Fungi</taxon>
        <taxon>Dikarya</taxon>
        <taxon>Ascomycota</taxon>
        <taxon>Pezizomycotina</taxon>
        <taxon>Dothideomycetes</taxon>
        <taxon>Dothideomycetes incertae sedis</taxon>
        <taxon>Cryomyces</taxon>
    </lineage>
</organism>
<dbReference type="OrthoDB" id="4083871at2759"/>
<evidence type="ECO:0000313" key="2">
    <source>
        <dbReference type="EMBL" id="TKA78894.1"/>
    </source>
</evidence>
<dbReference type="PANTHER" id="PTHR42077:SF1">
    <property type="entry name" value="YALI0F30239P"/>
    <property type="match status" value="1"/>
</dbReference>
<accession>A0A4U0XNE3</accession>
<evidence type="ECO:0000256" key="1">
    <source>
        <dbReference type="SAM" id="Phobius"/>
    </source>
</evidence>
<sequence>MGALGNLIPLIVLFIFVGVFGYVGYQMYVFTNELAERGKKKMEKKNVTFTKEGLKVGVKDVRDEDYTGTQQRYVWPRITLIDRTSRATTLLVLCVL</sequence>
<evidence type="ECO:0000313" key="3">
    <source>
        <dbReference type="Proteomes" id="UP000308768"/>
    </source>
</evidence>
<keyword evidence="1" id="KW-1133">Transmembrane helix</keyword>
<keyword evidence="1" id="KW-0812">Transmembrane</keyword>
<dbReference type="EMBL" id="NAJN01000123">
    <property type="protein sequence ID" value="TKA78894.1"/>
    <property type="molecule type" value="Genomic_DNA"/>
</dbReference>
<dbReference type="AlphaFoldDB" id="A0A4U0XNE3"/>
<gene>
    <name evidence="2" type="ORF">B0A49_01659</name>
</gene>
<dbReference type="Proteomes" id="UP000308768">
    <property type="component" value="Unassembled WGS sequence"/>
</dbReference>
<proteinExistence type="predicted"/>
<feature type="transmembrane region" description="Helical" evidence="1">
    <location>
        <begin position="6"/>
        <end position="30"/>
    </location>
</feature>
<reference evidence="2 3" key="1">
    <citation type="submission" date="2017-03" db="EMBL/GenBank/DDBJ databases">
        <title>Genomes of endolithic fungi from Antarctica.</title>
        <authorList>
            <person name="Coleine C."/>
            <person name="Masonjones S."/>
            <person name="Stajich J.E."/>
        </authorList>
    </citation>
    <scope>NUCLEOTIDE SEQUENCE [LARGE SCALE GENOMIC DNA]</scope>
    <source>
        <strain evidence="2 3">CCFEE 5187</strain>
    </source>
</reference>
<protein>
    <submittedName>
        <fullName evidence="2">Uncharacterized protein</fullName>
    </submittedName>
</protein>